<protein>
    <submittedName>
        <fullName evidence="2">Nuclear transport factor 2 family protein</fullName>
    </submittedName>
</protein>
<dbReference type="InterPro" id="IPR037401">
    <property type="entry name" value="SnoaL-like"/>
</dbReference>
<organism evidence="2 3">
    <name type="scientific">Frankia nepalensis</name>
    <dbReference type="NCBI Taxonomy" id="1836974"/>
    <lineage>
        <taxon>Bacteria</taxon>
        <taxon>Bacillati</taxon>
        <taxon>Actinomycetota</taxon>
        <taxon>Actinomycetes</taxon>
        <taxon>Frankiales</taxon>
        <taxon>Frankiaceae</taxon>
        <taxon>Frankia</taxon>
    </lineage>
</organism>
<proteinExistence type="predicted"/>
<name>A0A937RHU9_9ACTN</name>
<dbReference type="RefSeq" id="WP_203006912.1">
    <property type="nucleotide sequence ID" value="NZ_JADWYU010000394.1"/>
</dbReference>
<evidence type="ECO:0000259" key="1">
    <source>
        <dbReference type="Pfam" id="PF12680"/>
    </source>
</evidence>
<dbReference type="InterPro" id="IPR032710">
    <property type="entry name" value="NTF2-like_dom_sf"/>
</dbReference>
<evidence type="ECO:0000313" key="3">
    <source>
        <dbReference type="Proteomes" id="UP000604475"/>
    </source>
</evidence>
<dbReference type="EMBL" id="JAEACQ010000212">
    <property type="protein sequence ID" value="MBL7629119.1"/>
    <property type="molecule type" value="Genomic_DNA"/>
</dbReference>
<comment type="caution">
    <text evidence="2">The sequence shown here is derived from an EMBL/GenBank/DDBJ whole genome shotgun (WGS) entry which is preliminary data.</text>
</comment>
<keyword evidence="3" id="KW-1185">Reference proteome</keyword>
<dbReference type="Proteomes" id="UP000604475">
    <property type="component" value="Unassembled WGS sequence"/>
</dbReference>
<sequence length="115" mass="12743">MSDAVTKILQRYIEVFNETDDAARAVGIAEVFTEDALYTDPTAEVPGRDRINAYIGQFRKQAPQLVFVLGAVKFHHDTALFDWTAGPDGGAPVASGRDFVRLKDGQIERIHGFFD</sequence>
<reference evidence="2" key="1">
    <citation type="submission" date="2020-12" db="EMBL/GenBank/DDBJ databases">
        <title>Genomic characterization of non-nitrogen-fixing Frankia strains.</title>
        <authorList>
            <person name="Carlos-Shanley C."/>
            <person name="Guerra T."/>
            <person name="Hahn D."/>
        </authorList>
    </citation>
    <scope>NUCLEOTIDE SEQUENCE</scope>
    <source>
        <strain evidence="2">CN6</strain>
    </source>
</reference>
<evidence type="ECO:0000313" key="2">
    <source>
        <dbReference type="EMBL" id="MBL7629119.1"/>
    </source>
</evidence>
<dbReference type="Pfam" id="PF12680">
    <property type="entry name" value="SnoaL_2"/>
    <property type="match status" value="1"/>
</dbReference>
<accession>A0A937RHU9</accession>
<dbReference type="SUPFAM" id="SSF54427">
    <property type="entry name" value="NTF2-like"/>
    <property type="match status" value="1"/>
</dbReference>
<dbReference type="AlphaFoldDB" id="A0A937RHU9"/>
<feature type="domain" description="SnoaL-like" evidence="1">
    <location>
        <begin position="10"/>
        <end position="109"/>
    </location>
</feature>
<gene>
    <name evidence="2" type="ORF">I7412_18530</name>
</gene>
<dbReference type="Gene3D" id="3.10.450.50">
    <property type="match status" value="1"/>
</dbReference>